<evidence type="ECO:0000256" key="2">
    <source>
        <dbReference type="ARBA" id="ARBA00007543"/>
    </source>
</evidence>
<name>A0AAP5ES61_9BURK</name>
<dbReference type="Pfam" id="PF02322">
    <property type="entry name" value="Cyt_bd_oxida_II"/>
    <property type="match status" value="1"/>
</dbReference>
<dbReference type="GO" id="GO:0070069">
    <property type="term" value="C:cytochrome complex"/>
    <property type="evidence" value="ECO:0007669"/>
    <property type="project" value="TreeGrafter"/>
</dbReference>
<evidence type="ECO:0000313" key="8">
    <source>
        <dbReference type="EMBL" id="MCX4151100.1"/>
    </source>
</evidence>
<evidence type="ECO:0000256" key="3">
    <source>
        <dbReference type="ARBA" id="ARBA00022475"/>
    </source>
</evidence>
<evidence type="ECO:0000313" key="10">
    <source>
        <dbReference type="Proteomes" id="UP001209412"/>
    </source>
</evidence>
<dbReference type="Proteomes" id="UP001209412">
    <property type="component" value="Unassembled WGS sequence"/>
</dbReference>
<sequence>MDITICWAAIIAFGVCMYIVLDGFDLGIGILFPLFPRDNDRNRMMSSVAPVWDGNETWMVLGGASLYAVFPMVYSVVLSALYIPLLFMVIGLIFRGVAFEIRGKARRSRQLWDLAFMGGSGCATFFQGVVLGSWLSGIPVANGQFAGHAFDWFTPFSLFTGLALLVTYALLGCCWLIAKTDGDLQRKLYRVVLPLTALQVLTIIVVTLWTPLLAPMFATRWFDSSVLRWLIPVPVLVAVCTWGMHKAVHARHGITPFLLALGFVLLGYIGLLATIWPYAILPGITIWQAAAPHSSQAFTLVGAVIIVPIILAYTTLGYRVVFRGKTDHAELHYH</sequence>
<dbReference type="InterPro" id="IPR003317">
    <property type="entry name" value="Cyt-d_oxidase_su2"/>
</dbReference>
<organism evidence="9 11">
    <name type="scientific">Paraburkholderia madseniana</name>
    <dbReference type="NCBI Taxonomy" id="2599607"/>
    <lineage>
        <taxon>Bacteria</taxon>
        <taxon>Pseudomonadati</taxon>
        <taxon>Pseudomonadota</taxon>
        <taxon>Betaproteobacteria</taxon>
        <taxon>Burkholderiales</taxon>
        <taxon>Burkholderiaceae</taxon>
        <taxon>Paraburkholderia</taxon>
    </lineage>
</organism>
<comment type="caution">
    <text evidence="9">The sequence shown here is derived from an EMBL/GenBank/DDBJ whole genome shotgun (WGS) entry which is preliminary data.</text>
</comment>
<evidence type="ECO:0000256" key="5">
    <source>
        <dbReference type="ARBA" id="ARBA00022989"/>
    </source>
</evidence>
<dbReference type="NCBIfam" id="TIGR00203">
    <property type="entry name" value="cydB"/>
    <property type="match status" value="1"/>
</dbReference>
<dbReference type="EMBL" id="JAPKHW010000049">
    <property type="protein sequence ID" value="MCX4151100.1"/>
    <property type="molecule type" value="Genomic_DNA"/>
</dbReference>
<evidence type="ECO:0000313" key="9">
    <source>
        <dbReference type="EMBL" id="MDQ6412913.1"/>
    </source>
</evidence>
<keyword evidence="3" id="KW-1003">Cell membrane</keyword>
<evidence type="ECO:0000256" key="7">
    <source>
        <dbReference type="SAM" id="Phobius"/>
    </source>
</evidence>
<keyword evidence="4 7" id="KW-0812">Transmembrane</keyword>
<dbReference type="GO" id="GO:0019646">
    <property type="term" value="P:aerobic electron transport chain"/>
    <property type="evidence" value="ECO:0007669"/>
    <property type="project" value="TreeGrafter"/>
</dbReference>
<dbReference type="RefSeq" id="WP_266261453.1">
    <property type="nucleotide sequence ID" value="NZ_JAMXWF010000049.1"/>
</dbReference>
<proteinExistence type="inferred from homology"/>
<dbReference type="PANTHER" id="PTHR43141:SF4">
    <property type="entry name" value="CYTOCHROME BD2 SUBUNIT II"/>
    <property type="match status" value="1"/>
</dbReference>
<accession>A0AAP5ES61</accession>
<dbReference type="GO" id="GO:0005886">
    <property type="term" value="C:plasma membrane"/>
    <property type="evidence" value="ECO:0007669"/>
    <property type="project" value="UniProtKB-SubCell"/>
</dbReference>
<dbReference type="GO" id="GO:0009055">
    <property type="term" value="F:electron transfer activity"/>
    <property type="evidence" value="ECO:0007669"/>
    <property type="project" value="TreeGrafter"/>
</dbReference>
<feature type="transmembrane region" description="Helical" evidence="7">
    <location>
        <begin position="226"/>
        <end position="245"/>
    </location>
</feature>
<feature type="transmembrane region" description="Helical" evidence="7">
    <location>
        <begin position="156"/>
        <end position="178"/>
    </location>
</feature>
<gene>
    <name evidence="9" type="primary">cydB</name>
    <name evidence="9" type="ORF">NIE36_37970</name>
    <name evidence="8" type="ORF">OSB80_38065</name>
</gene>
<evidence type="ECO:0000256" key="4">
    <source>
        <dbReference type="ARBA" id="ARBA00022692"/>
    </source>
</evidence>
<dbReference type="AlphaFoldDB" id="A0AAP5ES61"/>
<evidence type="ECO:0000256" key="1">
    <source>
        <dbReference type="ARBA" id="ARBA00004651"/>
    </source>
</evidence>
<feature type="transmembrane region" description="Helical" evidence="7">
    <location>
        <begin position="190"/>
        <end position="214"/>
    </location>
</feature>
<feature type="transmembrane region" description="Helical" evidence="7">
    <location>
        <begin position="6"/>
        <end position="35"/>
    </location>
</feature>
<feature type="transmembrane region" description="Helical" evidence="7">
    <location>
        <begin position="80"/>
        <end position="99"/>
    </location>
</feature>
<keyword evidence="10" id="KW-1185">Reference proteome</keyword>
<dbReference type="GO" id="GO:0016682">
    <property type="term" value="F:oxidoreductase activity, acting on diphenols and related substances as donors, oxygen as acceptor"/>
    <property type="evidence" value="ECO:0007669"/>
    <property type="project" value="TreeGrafter"/>
</dbReference>
<keyword evidence="5 7" id="KW-1133">Transmembrane helix</keyword>
<dbReference type="Proteomes" id="UP001242288">
    <property type="component" value="Unassembled WGS sequence"/>
</dbReference>
<evidence type="ECO:0000313" key="11">
    <source>
        <dbReference type="Proteomes" id="UP001242288"/>
    </source>
</evidence>
<dbReference type="PANTHER" id="PTHR43141">
    <property type="entry name" value="CYTOCHROME BD2 SUBUNIT II"/>
    <property type="match status" value="1"/>
</dbReference>
<dbReference type="EMBL" id="JAMXWF010000049">
    <property type="protein sequence ID" value="MDQ6412913.1"/>
    <property type="molecule type" value="Genomic_DNA"/>
</dbReference>
<reference evidence="9" key="1">
    <citation type="submission" date="2022-06" db="EMBL/GenBank/DDBJ databases">
        <title>PHB producers.</title>
        <authorList>
            <person name="Besaury L."/>
        </authorList>
    </citation>
    <scope>NUCLEOTIDE SEQUENCE</scope>
    <source>
        <strain evidence="9 10">SEWS6</strain>
    </source>
</reference>
<feature type="transmembrane region" description="Helical" evidence="7">
    <location>
        <begin position="111"/>
        <end position="136"/>
    </location>
</feature>
<evidence type="ECO:0000256" key="6">
    <source>
        <dbReference type="ARBA" id="ARBA00023136"/>
    </source>
</evidence>
<feature type="transmembrane region" description="Helical" evidence="7">
    <location>
        <begin position="257"/>
        <end position="278"/>
    </location>
</feature>
<comment type="similarity">
    <text evidence="2">Belongs to the cytochrome ubiquinol oxidase subunit 2 family.</text>
</comment>
<feature type="transmembrane region" description="Helical" evidence="7">
    <location>
        <begin position="298"/>
        <end position="316"/>
    </location>
</feature>
<comment type="subcellular location">
    <subcellularLocation>
        <location evidence="1">Cell membrane</location>
        <topology evidence="1">Multi-pass membrane protein</topology>
    </subcellularLocation>
</comment>
<keyword evidence="6 7" id="KW-0472">Membrane</keyword>
<protein>
    <submittedName>
        <fullName evidence="9">Cytochrome d ubiquinol oxidase subunit II</fullName>
    </submittedName>
</protein>